<dbReference type="RefSeq" id="WP_203997612.1">
    <property type="nucleotide sequence ID" value="NZ_BOPG01000033.1"/>
</dbReference>
<keyword evidence="2" id="KW-1185">Reference proteome</keyword>
<reference evidence="1" key="1">
    <citation type="submission" date="2021-01" db="EMBL/GenBank/DDBJ databases">
        <title>Whole genome shotgun sequence of Virgisporangium aurantiacum NBRC 16421.</title>
        <authorList>
            <person name="Komaki H."/>
            <person name="Tamura T."/>
        </authorList>
    </citation>
    <scope>NUCLEOTIDE SEQUENCE</scope>
    <source>
        <strain evidence="1">NBRC 16421</strain>
    </source>
</reference>
<accession>A0A8J3Z5L2</accession>
<name>A0A8J3Z5L2_9ACTN</name>
<evidence type="ECO:0008006" key="3">
    <source>
        <dbReference type="Google" id="ProtNLM"/>
    </source>
</evidence>
<comment type="caution">
    <text evidence="1">The sequence shown here is derived from an EMBL/GenBank/DDBJ whole genome shotgun (WGS) entry which is preliminary data.</text>
</comment>
<sequence>MSSPIEPWARPAFRPTGRPAAVALVAFADDDILGADADLRLSGTVPAGAPVAALDFRGHHVSGSAEWIDGWRTGGLRTVAERDLGDPARPGDLARLDAATSCYLASIEVDDPADLTHLQLAWAVASALARKGAFAVLDVYAATWWAGPAVAALAPDRPFTVQQEVSLTAETEPTPGFGHTVHTRGLVKVGRPDLITGVPVDDIQHTAQILNHLGRMLAEGHLLEPGQHLRFDGERTLRVEPYAPGDNAPDVGLNDHALLLVDV</sequence>
<dbReference type="AlphaFoldDB" id="A0A8J3Z5L2"/>
<gene>
    <name evidence="1" type="ORF">Vau01_053570</name>
</gene>
<evidence type="ECO:0000313" key="1">
    <source>
        <dbReference type="EMBL" id="GIJ57841.1"/>
    </source>
</evidence>
<organism evidence="1 2">
    <name type="scientific">Virgisporangium aurantiacum</name>
    <dbReference type="NCBI Taxonomy" id="175570"/>
    <lineage>
        <taxon>Bacteria</taxon>
        <taxon>Bacillati</taxon>
        <taxon>Actinomycetota</taxon>
        <taxon>Actinomycetes</taxon>
        <taxon>Micromonosporales</taxon>
        <taxon>Micromonosporaceae</taxon>
        <taxon>Virgisporangium</taxon>
    </lineage>
</organism>
<proteinExistence type="predicted"/>
<dbReference type="EMBL" id="BOPG01000033">
    <property type="protein sequence ID" value="GIJ57841.1"/>
    <property type="molecule type" value="Genomic_DNA"/>
</dbReference>
<evidence type="ECO:0000313" key="2">
    <source>
        <dbReference type="Proteomes" id="UP000612585"/>
    </source>
</evidence>
<dbReference type="Proteomes" id="UP000612585">
    <property type="component" value="Unassembled WGS sequence"/>
</dbReference>
<protein>
    <recommendedName>
        <fullName evidence="3">DUF4261 domain-containing protein</fullName>
    </recommendedName>
</protein>